<dbReference type="EMBL" id="MHQS01000019">
    <property type="protein sequence ID" value="OHA08273.1"/>
    <property type="molecule type" value="Genomic_DNA"/>
</dbReference>
<gene>
    <name evidence="2" type="ORF">A3B37_02810</name>
</gene>
<reference evidence="2 3" key="1">
    <citation type="journal article" date="2016" name="Nat. Commun.">
        <title>Thousands of microbial genomes shed light on interconnected biogeochemical processes in an aquifer system.</title>
        <authorList>
            <person name="Anantharaman K."/>
            <person name="Brown C.T."/>
            <person name="Hug L.A."/>
            <person name="Sharon I."/>
            <person name="Castelle C.J."/>
            <person name="Probst A.J."/>
            <person name="Thomas B.C."/>
            <person name="Singh A."/>
            <person name="Wilkins M.J."/>
            <person name="Karaoz U."/>
            <person name="Brodie E.L."/>
            <person name="Williams K.H."/>
            <person name="Hubbard S.S."/>
            <person name="Banfield J.F."/>
        </authorList>
    </citation>
    <scope>NUCLEOTIDE SEQUENCE [LARGE SCALE GENOMIC DNA]</scope>
</reference>
<keyword evidence="1" id="KW-0812">Transmembrane</keyword>
<accession>A0A1G2L9F4</accession>
<evidence type="ECO:0000256" key="1">
    <source>
        <dbReference type="SAM" id="Phobius"/>
    </source>
</evidence>
<evidence type="ECO:0000313" key="3">
    <source>
        <dbReference type="Proteomes" id="UP000176705"/>
    </source>
</evidence>
<evidence type="ECO:0000313" key="2">
    <source>
        <dbReference type="EMBL" id="OHA08273.1"/>
    </source>
</evidence>
<feature type="transmembrane region" description="Helical" evidence="1">
    <location>
        <begin position="6"/>
        <end position="31"/>
    </location>
</feature>
<dbReference type="AlphaFoldDB" id="A0A1G2L9F4"/>
<keyword evidence="1" id="KW-1133">Transmembrane helix</keyword>
<name>A0A1G2L9F4_9BACT</name>
<protein>
    <submittedName>
        <fullName evidence="2">Uncharacterized protein</fullName>
    </submittedName>
</protein>
<dbReference type="STRING" id="1802280.A3B37_02810"/>
<sequence length="137" mass="14877">MITGVIAVFCLIWGCFVFANCIILLSAIAVHDEGVLAPLDRRIKSFLFAALGLQAMIGRAIEQRLETVGRWHLTLLVITGLIAALFPNSPLWLLRVMSPREPWVFLAAIGSLALSFSVGAALIPSPKLAPQDLRSRA</sequence>
<comment type="caution">
    <text evidence="2">The sequence shown here is derived from an EMBL/GenBank/DDBJ whole genome shotgun (WGS) entry which is preliminary data.</text>
</comment>
<feature type="transmembrane region" description="Helical" evidence="1">
    <location>
        <begin position="103"/>
        <end position="123"/>
    </location>
</feature>
<dbReference type="Proteomes" id="UP000176705">
    <property type="component" value="Unassembled WGS sequence"/>
</dbReference>
<proteinExistence type="predicted"/>
<feature type="transmembrane region" description="Helical" evidence="1">
    <location>
        <begin position="73"/>
        <end position="94"/>
    </location>
</feature>
<organism evidence="2 3">
    <name type="scientific">Candidatus Sungbacteria bacterium RIFCSPLOWO2_01_FULL_59_16</name>
    <dbReference type="NCBI Taxonomy" id="1802280"/>
    <lineage>
        <taxon>Bacteria</taxon>
        <taxon>Candidatus Sungiibacteriota</taxon>
    </lineage>
</organism>
<keyword evidence="1" id="KW-0472">Membrane</keyword>